<proteinExistence type="predicted"/>
<name>A0ABW3KXV4_9BACI</name>
<evidence type="ECO:0000256" key="1">
    <source>
        <dbReference type="ARBA" id="ARBA00022679"/>
    </source>
</evidence>
<protein>
    <submittedName>
        <fullName evidence="4">Lysophospholipid acyltransferase family protein</fullName>
    </submittedName>
</protein>
<dbReference type="InterPro" id="IPR002123">
    <property type="entry name" value="Plipid/glycerol_acylTrfase"/>
</dbReference>
<evidence type="ECO:0000256" key="2">
    <source>
        <dbReference type="ARBA" id="ARBA00023315"/>
    </source>
</evidence>
<gene>
    <name evidence="4" type="ORF">ACFQ2J_02045</name>
</gene>
<dbReference type="CDD" id="cd06551">
    <property type="entry name" value="LPLAT"/>
    <property type="match status" value="1"/>
</dbReference>
<dbReference type="SMART" id="SM00563">
    <property type="entry name" value="PlsC"/>
    <property type="match status" value="1"/>
</dbReference>
<dbReference type="RefSeq" id="WP_386056120.1">
    <property type="nucleotide sequence ID" value="NZ_JBHTKL010000001.1"/>
</dbReference>
<keyword evidence="1" id="KW-0808">Transferase</keyword>
<organism evidence="4 5">
    <name type="scientific">Thalassobacillus hwangdonensis</name>
    <dbReference type="NCBI Taxonomy" id="546108"/>
    <lineage>
        <taxon>Bacteria</taxon>
        <taxon>Bacillati</taxon>
        <taxon>Bacillota</taxon>
        <taxon>Bacilli</taxon>
        <taxon>Bacillales</taxon>
        <taxon>Bacillaceae</taxon>
        <taxon>Thalassobacillus</taxon>
    </lineage>
</organism>
<dbReference type="PANTHER" id="PTHR10434:SF11">
    <property type="entry name" value="1-ACYL-SN-GLYCEROL-3-PHOSPHATE ACYLTRANSFERASE"/>
    <property type="match status" value="1"/>
</dbReference>
<evidence type="ECO:0000313" key="5">
    <source>
        <dbReference type="Proteomes" id="UP001596990"/>
    </source>
</evidence>
<evidence type="ECO:0000313" key="4">
    <source>
        <dbReference type="EMBL" id="MFD1017967.1"/>
    </source>
</evidence>
<evidence type="ECO:0000259" key="3">
    <source>
        <dbReference type="SMART" id="SM00563"/>
    </source>
</evidence>
<dbReference type="SUPFAM" id="SSF69593">
    <property type="entry name" value="Glycerol-3-phosphate (1)-acyltransferase"/>
    <property type="match status" value="1"/>
</dbReference>
<keyword evidence="2 4" id="KW-0012">Acyltransferase</keyword>
<keyword evidence="5" id="KW-1185">Reference proteome</keyword>
<dbReference type="EMBL" id="JBHTKL010000001">
    <property type="protein sequence ID" value="MFD1017967.1"/>
    <property type="molecule type" value="Genomic_DNA"/>
</dbReference>
<reference evidence="5" key="1">
    <citation type="journal article" date="2019" name="Int. J. Syst. Evol. Microbiol.">
        <title>The Global Catalogue of Microorganisms (GCM) 10K type strain sequencing project: providing services to taxonomists for standard genome sequencing and annotation.</title>
        <authorList>
            <consortium name="The Broad Institute Genomics Platform"/>
            <consortium name="The Broad Institute Genome Sequencing Center for Infectious Disease"/>
            <person name="Wu L."/>
            <person name="Ma J."/>
        </authorList>
    </citation>
    <scope>NUCLEOTIDE SEQUENCE [LARGE SCALE GENOMIC DNA]</scope>
    <source>
        <strain evidence="5">CCUG 56607</strain>
    </source>
</reference>
<comment type="caution">
    <text evidence="4">The sequence shown here is derived from an EMBL/GenBank/DDBJ whole genome shotgun (WGS) entry which is preliminary data.</text>
</comment>
<feature type="domain" description="Phospholipid/glycerol acyltransferase" evidence="3">
    <location>
        <begin position="43"/>
        <end position="159"/>
    </location>
</feature>
<accession>A0ABW3KXV4</accession>
<dbReference type="PANTHER" id="PTHR10434">
    <property type="entry name" value="1-ACYL-SN-GLYCEROL-3-PHOSPHATE ACYLTRANSFERASE"/>
    <property type="match status" value="1"/>
</dbReference>
<dbReference type="Proteomes" id="UP001596990">
    <property type="component" value="Unassembled WGS sequence"/>
</dbReference>
<sequence>MIPANKSRLIEWGFKRFNRFFLNHHFQSIHLLQESRNIYPQKTLYLVNHSSWWDPLVIYYLNDKLIKSDGYGMMHENGIERFPFFKKIGAFSINPDKPKDMIHSINYAVERLNGGTVWIFPQGKERHNDIRPLGFQSGVAHIIRKQPDIRIVPLSITYTIGHTRKPDIHLLLGNEIPIGGTLLEDKRQLTSYLEERCIAQLDYLKERTISENMEDFIKL</sequence>
<dbReference type="GO" id="GO:0016746">
    <property type="term" value="F:acyltransferase activity"/>
    <property type="evidence" value="ECO:0007669"/>
    <property type="project" value="UniProtKB-KW"/>
</dbReference>
<dbReference type="Pfam" id="PF01553">
    <property type="entry name" value="Acyltransferase"/>
    <property type="match status" value="1"/>
</dbReference>